<dbReference type="PANTHER" id="PTHR36702">
    <property type="entry name" value="HOLLIDAY JUNCTION RESOLVASE"/>
    <property type="match status" value="1"/>
</dbReference>
<gene>
    <name evidence="1" type="ORF">QN277_007761</name>
</gene>
<evidence type="ECO:0000313" key="2">
    <source>
        <dbReference type="Proteomes" id="UP001293593"/>
    </source>
</evidence>
<evidence type="ECO:0000313" key="1">
    <source>
        <dbReference type="EMBL" id="KAK4258301.1"/>
    </source>
</evidence>
<reference evidence="1" key="1">
    <citation type="submission" date="2023-10" db="EMBL/GenBank/DDBJ databases">
        <title>Chromosome-level genome of the transformable northern wattle, Acacia crassicarpa.</title>
        <authorList>
            <person name="Massaro I."/>
            <person name="Sinha N.R."/>
            <person name="Poethig S."/>
            <person name="Leichty A.R."/>
        </authorList>
    </citation>
    <scope>NUCLEOTIDE SEQUENCE</scope>
    <source>
        <strain evidence="1">Acra3RX</strain>
        <tissue evidence="1">Leaf</tissue>
    </source>
</reference>
<comment type="caution">
    <text evidence="1">The sequence shown here is derived from an EMBL/GenBank/DDBJ whole genome shotgun (WGS) entry which is preliminary data.</text>
</comment>
<accession>A0AAE1IWK2</accession>
<dbReference type="Pfam" id="PF14868">
    <property type="entry name" value="DUF4487"/>
    <property type="match status" value="1"/>
</dbReference>
<organism evidence="1 2">
    <name type="scientific">Acacia crassicarpa</name>
    <name type="common">northern wattle</name>
    <dbReference type="NCBI Taxonomy" id="499986"/>
    <lineage>
        <taxon>Eukaryota</taxon>
        <taxon>Viridiplantae</taxon>
        <taxon>Streptophyta</taxon>
        <taxon>Embryophyta</taxon>
        <taxon>Tracheophyta</taxon>
        <taxon>Spermatophyta</taxon>
        <taxon>Magnoliopsida</taxon>
        <taxon>eudicotyledons</taxon>
        <taxon>Gunneridae</taxon>
        <taxon>Pentapetalae</taxon>
        <taxon>rosids</taxon>
        <taxon>fabids</taxon>
        <taxon>Fabales</taxon>
        <taxon>Fabaceae</taxon>
        <taxon>Caesalpinioideae</taxon>
        <taxon>mimosoid clade</taxon>
        <taxon>Acacieae</taxon>
        <taxon>Acacia</taxon>
    </lineage>
</organism>
<protein>
    <submittedName>
        <fullName evidence="1">Uncharacterized protein</fullName>
    </submittedName>
</protein>
<dbReference type="PANTHER" id="PTHR36702:SF1">
    <property type="entry name" value="HOLLIDAY JUNCTION RESOLVASE"/>
    <property type="match status" value="1"/>
</dbReference>
<sequence length="1020" mass="114159">MVEGSSSSDLLRILGAIKSSEIVENRVQLFTELGNLDFKDISNFTSLVDSLTVFWEDFTCLDVSQCMLNRSIIQVALKYVEFDLHTSNVLKILSIGIKANSWCSKHLKMTLLSDQDSQEEEHASLFYQLLLEAMKFSASTFLTLMKFPVFSDKVLMDAVANFVLEALNLARASISDVKKLRSCGSEILKVAHMMIDAVIKLCKALSESVNSESCDVRLVSLDKDNKKMVHVINIIKCAIENLSQIGVLAANDGGNSVNILNVTWKGVVSLLQIGRKYLAEVVSIANLLVDLIALVTEPLKCAAVAWSSPKDTVSVTEAKRILVPVKFYLINAVKIASLYPRQAYAVYREIMLCVIKITTLKIAMSNENFLNSVCAVSTELLEQTTMDLAMSFLNSDELKFEQKCEVLEWLFTNEGDSFASLDAPTLANCSLGSMNEIFHLRCEDINRGRILITSRVALFINFLRCSLELDEDLKLGLVNKLQWFLDILVEEDVYSNILVLQLPLLRGSGKTVQLVWQPLFTSLLHAVKTFMIVISSSTAWGDMESFLIENFFHPHSLCWEIVMECWCFMLRHAETDMANSLISKLCSLLKLLASSESVALPNSSLRILARSISFLLMYGAKSMVNEVYMSLVEDARTQLSSILCLALFIEGFPLDLLSDKLRNNAVQRVISDYFDFIDSFDEAALKTSTSDLCGIPVSILCASLQSLQTSIPDIDARTLKFFVSVTHNLRGSEDKVIKDHYITLLGEVLQIISNLRHLYSSIGIEEAILEIENTFVSGPTASDGYLYKCKPHLAQFMAGLIHTELSETDDDDSKNCAILNLFHMLLKEKHWAFIHLALTAFGYFAMHTKYKKLWMFVPPDAALSYDVASGAESDQDRFTEEVKAFLNKEMALLSITPNTEQLELLAREGLVLKQMVHKIPRIAEVEEVKCESMEVDDDDHNNTCSNNKKRKLGDGIIKGVELLKSGLKIIGDGLSQWNPNQLGNNELHVNFLTQFSQLENVVTQFEELAGSREFCSSLVP</sequence>
<keyword evidence="2" id="KW-1185">Reference proteome</keyword>
<proteinExistence type="predicted"/>
<dbReference type="EMBL" id="JAWXYG010000012">
    <property type="protein sequence ID" value="KAK4258301.1"/>
    <property type="molecule type" value="Genomic_DNA"/>
</dbReference>
<dbReference type="AlphaFoldDB" id="A0AAE1IWK2"/>
<dbReference type="Proteomes" id="UP001293593">
    <property type="component" value="Unassembled WGS sequence"/>
</dbReference>
<dbReference type="InterPro" id="IPR027902">
    <property type="entry name" value="DUF4487"/>
</dbReference>
<name>A0AAE1IWK2_9FABA</name>